<feature type="domain" description="Rad50/SbcC-type AAA" evidence="3">
    <location>
        <begin position="8"/>
        <end position="205"/>
    </location>
</feature>
<dbReference type="PANTHER" id="PTHR43581">
    <property type="entry name" value="ATP/GTP PHOSPHATASE"/>
    <property type="match status" value="1"/>
</dbReference>
<organism evidence="5 6">
    <name type="scientific">Algoriphagus sediminis</name>
    <dbReference type="NCBI Taxonomy" id="3057113"/>
    <lineage>
        <taxon>Bacteria</taxon>
        <taxon>Pseudomonadati</taxon>
        <taxon>Bacteroidota</taxon>
        <taxon>Cytophagia</taxon>
        <taxon>Cytophagales</taxon>
        <taxon>Cyclobacteriaceae</taxon>
        <taxon>Algoriphagus</taxon>
    </lineage>
</organism>
<dbReference type="RefSeq" id="WP_289999331.1">
    <property type="nucleotide sequence ID" value="NZ_JAUEPH010000002.1"/>
</dbReference>
<evidence type="ECO:0000259" key="4">
    <source>
        <dbReference type="Pfam" id="PF20469"/>
    </source>
</evidence>
<feature type="domain" description="OLD protein-like TOPRIM" evidence="4">
    <location>
        <begin position="451"/>
        <end position="517"/>
    </location>
</feature>
<evidence type="ECO:0000259" key="3">
    <source>
        <dbReference type="Pfam" id="PF13476"/>
    </source>
</evidence>
<reference evidence="5" key="1">
    <citation type="submission" date="2023-06" db="EMBL/GenBank/DDBJ databases">
        <title>Robiginitalea aurantiacus sp. nov. and Algoriphagus sediminis sp. nov., isolated from coastal sediment.</title>
        <authorList>
            <person name="Zhou Z.Y."/>
            <person name="An J."/>
            <person name="Jia Y.W."/>
            <person name="Du Z.J."/>
        </authorList>
    </citation>
    <scope>NUCLEOTIDE SEQUENCE</scope>
    <source>
        <strain evidence="5">C2-7</strain>
    </source>
</reference>
<gene>
    <name evidence="5" type="ORF">QVH07_06420</name>
</gene>
<dbReference type="InterPro" id="IPR034139">
    <property type="entry name" value="TOPRIM_OLD"/>
</dbReference>
<evidence type="ECO:0000259" key="2">
    <source>
        <dbReference type="Pfam" id="PF13175"/>
    </source>
</evidence>
<keyword evidence="6" id="KW-1185">Reference proteome</keyword>
<evidence type="ECO:0000313" key="5">
    <source>
        <dbReference type="EMBL" id="MDN3203774.1"/>
    </source>
</evidence>
<dbReference type="Pfam" id="PF20469">
    <property type="entry name" value="OLD-like_TOPRIM"/>
    <property type="match status" value="1"/>
</dbReference>
<dbReference type="EMBL" id="JAUEPH010000002">
    <property type="protein sequence ID" value="MDN3203774.1"/>
    <property type="molecule type" value="Genomic_DNA"/>
</dbReference>
<name>A0ABT7YC65_9BACT</name>
<dbReference type="InterPro" id="IPR027417">
    <property type="entry name" value="P-loop_NTPase"/>
</dbReference>
<evidence type="ECO:0000313" key="6">
    <source>
        <dbReference type="Proteomes" id="UP001171916"/>
    </source>
</evidence>
<feature type="coiled-coil region" evidence="1">
    <location>
        <begin position="286"/>
        <end position="336"/>
    </location>
</feature>
<dbReference type="Pfam" id="PF13476">
    <property type="entry name" value="AAA_23"/>
    <property type="match status" value="1"/>
</dbReference>
<keyword evidence="1" id="KW-0175">Coiled coil</keyword>
<feature type="domain" description="Endonuclease GajA/Old nuclease/RecF-like AAA" evidence="2">
    <location>
        <begin position="355"/>
        <end position="398"/>
    </location>
</feature>
<dbReference type="Gene3D" id="3.40.50.300">
    <property type="entry name" value="P-loop containing nucleotide triphosphate hydrolases"/>
    <property type="match status" value="1"/>
</dbReference>
<dbReference type="Pfam" id="PF13175">
    <property type="entry name" value="AAA_15"/>
    <property type="match status" value="1"/>
</dbReference>
<dbReference type="InterPro" id="IPR051396">
    <property type="entry name" value="Bact_Antivir_Def_Nuclease"/>
</dbReference>
<dbReference type="InterPro" id="IPR041685">
    <property type="entry name" value="AAA_GajA/Old/RecF-like"/>
</dbReference>
<comment type="caution">
    <text evidence="5">The sequence shown here is derived from an EMBL/GenBank/DDBJ whole genome shotgun (WGS) entry which is preliminary data.</text>
</comment>
<dbReference type="Proteomes" id="UP001171916">
    <property type="component" value="Unassembled WGS sequence"/>
</dbReference>
<sequence>MRSKLLDITIKNLGCIGDEGLTVDLDNILCLVGNNNTGKSTVLRAYELAVGNVNYDTKKDRCNYSDKETSIEISVHIPEGVENIAEKWKEVDGDFRRIKSKWTWDKEGNKTRQTYDPESGEYAEEGNAAGLDNVFKSRLPIPFRIGALESPQAELKQLLKLIVEPIGLALKKKLEDDKSELNKALKAFNIEATKPVEAEKEKIEKYGNDISKSHSSVFPNLGIDLSIGLAEIDINPIDYLLRGSNLTITEFEQTVNWVQQGTGSKRALFWSLLQVRSRLQSINTLKSETEKRCTRIESEIRKLEKERDNVVREATKADKTAKIEALLAEYEELKGLDPEGQIEQENEGSFLPGFMLLIDEPEVALHPNGIRAASKYLYELAQSNSWQIMLTTHSPLFINPFEDNTTIVRLDRNKKSPSPKTYRSDSISFSPEEKDQLTLLNTFDQNLSEMFFGQYPIIIEGDTEFAGFQRVMEIESEKYPISARPLFIRARGKFTILPLIKMLSHFKVDFSVLHDSDYPKNKAGKPNGVWTFNKVLFDEIENSRKGGLRIVHRLSITTLELELFGVRVKDGKVKLPSSSAKPYALYHAVFTDKGLKDRIESLLDELLSKKADQEAFENGCEGMLEYYQQWVKENGITDKRFVLE</sequence>
<protein>
    <submittedName>
        <fullName evidence="5">AAA family ATPase</fullName>
    </submittedName>
</protein>
<dbReference type="SUPFAM" id="SSF52540">
    <property type="entry name" value="P-loop containing nucleoside triphosphate hydrolases"/>
    <property type="match status" value="1"/>
</dbReference>
<dbReference type="InterPro" id="IPR038729">
    <property type="entry name" value="Rad50/SbcC_AAA"/>
</dbReference>
<proteinExistence type="predicted"/>
<accession>A0ABT7YC65</accession>
<evidence type="ECO:0000256" key="1">
    <source>
        <dbReference type="SAM" id="Coils"/>
    </source>
</evidence>
<dbReference type="PANTHER" id="PTHR43581:SF4">
    <property type="entry name" value="ATP_GTP PHOSPHATASE"/>
    <property type="match status" value="1"/>
</dbReference>